<keyword evidence="11" id="KW-1185">Reference proteome</keyword>
<proteinExistence type="inferred from homology"/>
<feature type="transmembrane region" description="Helical" evidence="8">
    <location>
        <begin position="871"/>
        <end position="897"/>
    </location>
</feature>
<feature type="compositionally biased region" description="Basic and acidic residues" evidence="7">
    <location>
        <begin position="585"/>
        <end position="597"/>
    </location>
</feature>
<evidence type="ECO:0000256" key="3">
    <source>
        <dbReference type="ARBA" id="ARBA00022475"/>
    </source>
</evidence>
<feature type="domain" description="SSD" evidence="9">
    <location>
        <begin position="244"/>
        <end position="372"/>
    </location>
</feature>
<dbReference type="HOGENOM" id="CLU_008861_1_1_12"/>
<dbReference type="AlphaFoldDB" id="E1R7V3"/>
<evidence type="ECO:0000313" key="10">
    <source>
        <dbReference type="EMBL" id="ADK82808.1"/>
    </source>
</evidence>
<evidence type="ECO:0000256" key="4">
    <source>
        <dbReference type="ARBA" id="ARBA00022692"/>
    </source>
</evidence>
<dbReference type="PRINTS" id="PR00702">
    <property type="entry name" value="ACRIFLAVINRP"/>
</dbReference>
<dbReference type="OrthoDB" id="9809027at2"/>
<sequence length="923" mass="101258">MKKIVQHPKLIIGIILVVTLVLGFQIPNIVIDNDVKNYFPEDHPSNIRMEELDDIFSGQVMMAISVTNDEGTIFTPEVIDAVSNLVEAIEPMAHVEDVDALTNSDFPTGTVDGMAVGPLVWDDFDNSPEAFATLKEHLLEWPQMYRRALFSDDFTSTQLIVSIEEGLPSEEMSVIYKNVEDDIAKQKELHEGLTFRLAGDPVIFERAKDYMYSDLGHLVPVVILVVLLCLYFSFRRIRGTLLPLIAVTISTIWTIGIMALFGVKFTVVSTCLPVLLIAVGSAYGIHMMNHYYAEIAGKEGKVSFDEHRALVTASSAHVAKPILLAGFTTIVGFASVTTSPIVPLKQFGIFAAVGSAIALLLSLTFIPAILVVSPPKQRKHEEKQHKAEEGEGTLMKIYGALSRRHWKIIFISLVVVGVSLWGLLRLDIQSALLDYFPSHSTMRVDTDYISDKFGGTTTFSAVVRADEGKSIIDPELLKSMDDLSLHLQEHHPEIGKIISFTDFIKRMNQIMNYPPATVEATSPETGTESGQGSDQGFGMDSFFDDDTSLANEPAATAEASDDGFGSFFDDAEPGGEAEAAAATADTHEAGQDPTEKYNYDTYSTEMTYRDFLALLEDAISKRAGYTMSVDELVKGIEKGFNYKGADYYEIPYDPAKYPVASREELGNLVSQYLLLYSGSLDDYANDPLDPDIARMLIQLKTHKTSDTDAVIKDINTYVAKHFPEGYRVECTGVAEMEKTLTDMVISSQLVSLFAALLIVFVIVAISYRSLAAGIFGIIPLSMAILVNFGIMGITGIRLDMVTSIIASIAIGIGVDYTIHFLDNYHHERLASDDLELVTRNTILLSGQAIIINAVSVALGFLVLTLSSFVVLRYIGLLVAIIMITSSLAAMTILPVLLNIFKPAFISRPANIKRPGAETSGKEE</sequence>
<feature type="compositionally biased region" description="Polar residues" evidence="7">
    <location>
        <begin position="519"/>
        <end position="534"/>
    </location>
</feature>
<dbReference type="SUPFAM" id="SSF82866">
    <property type="entry name" value="Multidrug efflux transporter AcrB transmembrane domain"/>
    <property type="match status" value="2"/>
</dbReference>
<protein>
    <recommendedName>
        <fullName evidence="9">SSD domain-containing protein</fullName>
    </recommendedName>
</protein>
<keyword evidence="4 8" id="KW-0812">Transmembrane</keyword>
<dbReference type="EMBL" id="CP002116">
    <property type="protein sequence ID" value="ADK82808.1"/>
    <property type="molecule type" value="Genomic_DNA"/>
</dbReference>
<feature type="transmembrane region" description="Helical" evidence="8">
    <location>
        <begin position="774"/>
        <end position="794"/>
    </location>
</feature>
<dbReference type="KEGG" id="ssm:Spirs_3722"/>
<feature type="transmembrane region" description="Helical" evidence="8">
    <location>
        <begin position="267"/>
        <end position="285"/>
    </location>
</feature>
<dbReference type="InterPro" id="IPR004869">
    <property type="entry name" value="MMPL_dom"/>
</dbReference>
<feature type="transmembrane region" description="Helical" evidence="8">
    <location>
        <begin position="348"/>
        <end position="372"/>
    </location>
</feature>
<evidence type="ECO:0000256" key="7">
    <source>
        <dbReference type="SAM" id="MobiDB-lite"/>
    </source>
</evidence>
<feature type="transmembrane region" description="Helical" evidence="8">
    <location>
        <begin position="241"/>
        <end position="261"/>
    </location>
</feature>
<feature type="transmembrane region" description="Helical" evidence="8">
    <location>
        <begin position="800"/>
        <end position="821"/>
    </location>
</feature>
<gene>
    <name evidence="10" type="ordered locus">Spirs_3722</name>
</gene>
<dbReference type="GO" id="GO:0022857">
    <property type="term" value="F:transmembrane transporter activity"/>
    <property type="evidence" value="ECO:0007669"/>
    <property type="project" value="InterPro"/>
</dbReference>
<feature type="region of interest" description="Disordered" evidence="7">
    <location>
        <begin position="517"/>
        <end position="597"/>
    </location>
</feature>
<dbReference type="STRING" id="573413.Spirs_3722"/>
<feature type="transmembrane region" description="Helical" evidence="8">
    <location>
        <begin position="405"/>
        <end position="424"/>
    </location>
</feature>
<evidence type="ECO:0000256" key="1">
    <source>
        <dbReference type="ARBA" id="ARBA00004651"/>
    </source>
</evidence>
<evidence type="ECO:0000256" key="8">
    <source>
        <dbReference type="SAM" id="Phobius"/>
    </source>
</evidence>
<evidence type="ECO:0000256" key="5">
    <source>
        <dbReference type="ARBA" id="ARBA00022989"/>
    </source>
</evidence>
<name>E1R7V3_SEDSS</name>
<comment type="similarity">
    <text evidence="2">Belongs to the resistance-nodulation-cell division (RND) (TC 2.A.6) family. MmpL subfamily.</text>
</comment>
<dbReference type="eggNOG" id="COG1033">
    <property type="taxonomic scope" value="Bacteria"/>
</dbReference>
<evidence type="ECO:0000256" key="6">
    <source>
        <dbReference type="ARBA" id="ARBA00023136"/>
    </source>
</evidence>
<keyword evidence="5 8" id="KW-1133">Transmembrane helix</keyword>
<reference evidence="10 11" key="1">
    <citation type="journal article" date="2010" name="Stand. Genomic Sci.">
        <title>Complete genome sequence of Spirochaeta smaragdinae type strain (SEBR 4228).</title>
        <authorList>
            <person name="Mavromatis K."/>
            <person name="Yasawong M."/>
            <person name="Chertkov O."/>
            <person name="Lapidus A."/>
            <person name="Lucas S."/>
            <person name="Nolan M."/>
            <person name="Del Rio T.G."/>
            <person name="Tice H."/>
            <person name="Cheng J.F."/>
            <person name="Pitluck S."/>
            <person name="Liolios K."/>
            <person name="Ivanova N."/>
            <person name="Tapia R."/>
            <person name="Han C."/>
            <person name="Bruce D."/>
            <person name="Goodwin L."/>
            <person name="Pati A."/>
            <person name="Chen A."/>
            <person name="Palaniappan K."/>
            <person name="Land M."/>
            <person name="Hauser L."/>
            <person name="Chang Y.J."/>
            <person name="Jeffries C.D."/>
            <person name="Detter J.C."/>
            <person name="Rohde M."/>
            <person name="Brambilla E."/>
            <person name="Spring S."/>
            <person name="Goker M."/>
            <person name="Sikorski J."/>
            <person name="Woyke T."/>
            <person name="Bristow J."/>
            <person name="Eisen J.A."/>
            <person name="Markowitz V."/>
            <person name="Hugenholtz P."/>
            <person name="Klenk H.P."/>
            <person name="Kyrpides N.C."/>
        </authorList>
    </citation>
    <scope>NUCLEOTIDE SEQUENCE [LARGE SCALE GENOMIC DNA]</scope>
    <source>
        <strain evidence="11">DSM 11293 / JCM 15392 / SEBR 4228</strain>
    </source>
</reference>
<accession>E1R7V3</accession>
<dbReference type="PANTHER" id="PTHR33406:SF6">
    <property type="entry name" value="MEMBRANE PROTEIN YDGH-RELATED"/>
    <property type="match status" value="1"/>
</dbReference>
<feature type="transmembrane region" description="Helical" evidence="8">
    <location>
        <begin position="322"/>
        <end position="342"/>
    </location>
</feature>
<comment type="subcellular location">
    <subcellularLocation>
        <location evidence="1">Cell membrane</location>
        <topology evidence="1">Multi-pass membrane protein</topology>
    </subcellularLocation>
</comment>
<organism evidence="10 11">
    <name type="scientific">Sediminispirochaeta smaragdinae (strain DSM 11293 / JCM 15392 / SEBR 4228)</name>
    <name type="common">Spirochaeta smaragdinae</name>
    <dbReference type="NCBI Taxonomy" id="573413"/>
    <lineage>
        <taxon>Bacteria</taxon>
        <taxon>Pseudomonadati</taxon>
        <taxon>Spirochaetota</taxon>
        <taxon>Spirochaetia</taxon>
        <taxon>Spirochaetales</taxon>
        <taxon>Spirochaetaceae</taxon>
        <taxon>Sediminispirochaeta</taxon>
    </lineage>
</organism>
<dbReference type="GO" id="GO:0005886">
    <property type="term" value="C:plasma membrane"/>
    <property type="evidence" value="ECO:0007669"/>
    <property type="project" value="UniProtKB-SubCell"/>
</dbReference>
<keyword evidence="6 8" id="KW-0472">Membrane</keyword>
<feature type="transmembrane region" description="Helical" evidence="8">
    <location>
        <begin position="215"/>
        <end position="234"/>
    </location>
</feature>
<evidence type="ECO:0000259" key="9">
    <source>
        <dbReference type="PROSITE" id="PS50156"/>
    </source>
</evidence>
<evidence type="ECO:0000313" key="11">
    <source>
        <dbReference type="Proteomes" id="UP000002318"/>
    </source>
</evidence>
<feature type="domain" description="SSD" evidence="9">
    <location>
        <begin position="773"/>
        <end position="899"/>
    </location>
</feature>
<dbReference type="PROSITE" id="PS50156">
    <property type="entry name" value="SSD"/>
    <property type="match status" value="2"/>
</dbReference>
<keyword evidence="3" id="KW-1003">Cell membrane</keyword>
<feature type="transmembrane region" description="Helical" evidence="8">
    <location>
        <begin position="749"/>
        <end position="767"/>
    </location>
</feature>
<dbReference type="Proteomes" id="UP000002318">
    <property type="component" value="Chromosome"/>
</dbReference>
<dbReference type="InterPro" id="IPR001036">
    <property type="entry name" value="Acrflvin-R"/>
</dbReference>
<dbReference type="Pfam" id="PF03176">
    <property type="entry name" value="MMPL"/>
    <property type="match status" value="2"/>
</dbReference>
<dbReference type="InterPro" id="IPR050545">
    <property type="entry name" value="Mycobact_MmpL"/>
</dbReference>
<evidence type="ECO:0000256" key="2">
    <source>
        <dbReference type="ARBA" id="ARBA00010157"/>
    </source>
</evidence>
<dbReference type="PANTHER" id="PTHR33406">
    <property type="entry name" value="MEMBRANE PROTEIN MJ1562-RELATED"/>
    <property type="match status" value="1"/>
</dbReference>
<feature type="transmembrane region" description="Helical" evidence="8">
    <location>
        <begin position="842"/>
        <end position="865"/>
    </location>
</feature>
<dbReference type="RefSeq" id="WP_013256267.1">
    <property type="nucleotide sequence ID" value="NC_014364.1"/>
</dbReference>
<dbReference type="Gene3D" id="1.20.1640.10">
    <property type="entry name" value="Multidrug efflux transporter AcrB transmembrane domain"/>
    <property type="match status" value="2"/>
</dbReference>
<dbReference type="InterPro" id="IPR000731">
    <property type="entry name" value="SSD"/>
</dbReference>